<gene>
    <name evidence="8" type="primary">rfbD</name>
    <name evidence="8" type="ORF">ACFSW8_11535</name>
</gene>
<reference evidence="9" key="1">
    <citation type="journal article" date="2019" name="Int. J. Syst. Evol. Microbiol.">
        <title>The Global Catalogue of Microorganisms (GCM) 10K type strain sequencing project: providing services to taxonomists for standard genome sequencing and annotation.</title>
        <authorList>
            <consortium name="The Broad Institute Genomics Platform"/>
            <consortium name="The Broad Institute Genome Sequencing Center for Infectious Disease"/>
            <person name="Wu L."/>
            <person name="Ma J."/>
        </authorList>
    </citation>
    <scope>NUCLEOTIDE SEQUENCE [LARGE SCALE GENOMIC DNA]</scope>
    <source>
        <strain evidence="9">CCUG 57942</strain>
    </source>
</reference>
<dbReference type="EMBL" id="JBHUJB010000046">
    <property type="protein sequence ID" value="MFD2159534.1"/>
    <property type="molecule type" value="Genomic_DNA"/>
</dbReference>
<evidence type="ECO:0000256" key="1">
    <source>
        <dbReference type="ARBA" id="ARBA00004781"/>
    </source>
</evidence>
<dbReference type="Proteomes" id="UP001597389">
    <property type="component" value="Unassembled WGS sequence"/>
</dbReference>
<comment type="similarity">
    <text evidence="2 6">Belongs to the dTDP-4-dehydrorhamnose reductase family.</text>
</comment>
<dbReference type="Gene3D" id="3.40.50.720">
    <property type="entry name" value="NAD(P)-binding Rossmann-like Domain"/>
    <property type="match status" value="1"/>
</dbReference>
<dbReference type="RefSeq" id="WP_377086297.1">
    <property type="nucleotide sequence ID" value="NZ_JBHSJL010000014.1"/>
</dbReference>
<proteinExistence type="inferred from homology"/>
<dbReference type="PANTHER" id="PTHR10491">
    <property type="entry name" value="DTDP-4-DEHYDRORHAMNOSE REDUCTASE"/>
    <property type="match status" value="1"/>
</dbReference>
<dbReference type="Pfam" id="PF04321">
    <property type="entry name" value="RmlD_sub_bind"/>
    <property type="match status" value="1"/>
</dbReference>
<dbReference type="Gene3D" id="3.90.25.10">
    <property type="entry name" value="UDP-galactose 4-epimerase, domain 1"/>
    <property type="match status" value="1"/>
</dbReference>
<name>A0ABW4ZCD0_9BACT</name>
<evidence type="ECO:0000256" key="4">
    <source>
        <dbReference type="ARBA" id="ARBA00017099"/>
    </source>
</evidence>
<dbReference type="InterPro" id="IPR036291">
    <property type="entry name" value="NAD(P)-bd_dom_sf"/>
</dbReference>
<comment type="pathway">
    <text evidence="1 6">Carbohydrate biosynthesis; dTDP-L-rhamnose biosynthesis.</text>
</comment>
<evidence type="ECO:0000313" key="8">
    <source>
        <dbReference type="EMBL" id="MFD2159534.1"/>
    </source>
</evidence>
<dbReference type="PANTHER" id="PTHR10491:SF4">
    <property type="entry name" value="METHIONINE ADENOSYLTRANSFERASE 2 SUBUNIT BETA"/>
    <property type="match status" value="1"/>
</dbReference>
<evidence type="ECO:0000256" key="5">
    <source>
        <dbReference type="ARBA" id="ARBA00048200"/>
    </source>
</evidence>
<protein>
    <recommendedName>
        <fullName evidence="4 6">dTDP-4-dehydrorhamnose reductase</fullName>
        <ecNumber evidence="3 6">1.1.1.133</ecNumber>
    </recommendedName>
</protein>
<comment type="catalytic activity">
    <reaction evidence="5">
        <text>dTDP-beta-L-rhamnose + NADP(+) = dTDP-4-dehydro-beta-L-rhamnose + NADPH + H(+)</text>
        <dbReference type="Rhea" id="RHEA:21796"/>
        <dbReference type="ChEBI" id="CHEBI:15378"/>
        <dbReference type="ChEBI" id="CHEBI:57510"/>
        <dbReference type="ChEBI" id="CHEBI:57783"/>
        <dbReference type="ChEBI" id="CHEBI:58349"/>
        <dbReference type="ChEBI" id="CHEBI:62830"/>
        <dbReference type="EC" id="1.1.1.133"/>
    </reaction>
</comment>
<evidence type="ECO:0000256" key="3">
    <source>
        <dbReference type="ARBA" id="ARBA00012929"/>
    </source>
</evidence>
<organism evidence="8 9">
    <name type="scientific">Rubritalea tangerina</name>
    <dbReference type="NCBI Taxonomy" id="430798"/>
    <lineage>
        <taxon>Bacteria</taxon>
        <taxon>Pseudomonadati</taxon>
        <taxon>Verrucomicrobiota</taxon>
        <taxon>Verrucomicrobiia</taxon>
        <taxon>Verrucomicrobiales</taxon>
        <taxon>Rubritaleaceae</taxon>
        <taxon>Rubritalea</taxon>
    </lineage>
</organism>
<evidence type="ECO:0000256" key="6">
    <source>
        <dbReference type="RuleBase" id="RU364082"/>
    </source>
</evidence>
<evidence type="ECO:0000256" key="2">
    <source>
        <dbReference type="ARBA" id="ARBA00010944"/>
    </source>
</evidence>
<dbReference type="EC" id="1.1.1.133" evidence="3 6"/>
<dbReference type="InterPro" id="IPR005913">
    <property type="entry name" value="dTDP_dehydrorham_reduct"/>
</dbReference>
<dbReference type="GO" id="GO:0008831">
    <property type="term" value="F:dTDP-4-dehydrorhamnose reductase activity"/>
    <property type="evidence" value="ECO:0007669"/>
    <property type="project" value="UniProtKB-EC"/>
</dbReference>
<evidence type="ECO:0000313" key="9">
    <source>
        <dbReference type="Proteomes" id="UP001597389"/>
    </source>
</evidence>
<evidence type="ECO:0000259" key="7">
    <source>
        <dbReference type="Pfam" id="PF04321"/>
    </source>
</evidence>
<comment type="caution">
    <text evidence="8">The sequence shown here is derived from an EMBL/GenBank/DDBJ whole genome shotgun (WGS) entry which is preliminary data.</text>
</comment>
<dbReference type="NCBIfam" id="TIGR01214">
    <property type="entry name" value="rmlD"/>
    <property type="match status" value="1"/>
</dbReference>
<dbReference type="SUPFAM" id="SSF51735">
    <property type="entry name" value="NAD(P)-binding Rossmann-fold domains"/>
    <property type="match status" value="1"/>
</dbReference>
<dbReference type="CDD" id="cd05254">
    <property type="entry name" value="dTDP_HR_like_SDR_e"/>
    <property type="match status" value="1"/>
</dbReference>
<accession>A0ABW4ZCD0</accession>
<sequence length="301" mass="32471">MSEPQVKKATKVLVVGQTGQLAKALADAVPLRESIEMTVLGRPDIDLTNPGLVREVLKRVRPDVVVNASAYTAVDKAETDHELAYQVNAQGVEVLAKACADGGAQFIHVSTDYVFDGSGTEPYKPEDMVSPLGAYGASKLKGEELALAALASSVIIRTSWVYGDEGSNFVSTMLRLAESRDELGIVADQLGRPTYASDLAGAILDIVPALDGSQGGVYHYSNEGEVTSWHGFAEAIFRTSEEYGARVPDTVRAITTAEYPTPAKRPAWSVLDLEKIKNVFSISIPDWNDSLATYFKKKETK</sequence>
<keyword evidence="6" id="KW-0521">NADP</keyword>
<keyword evidence="6 8" id="KW-0560">Oxidoreductase</keyword>
<comment type="function">
    <text evidence="6">Catalyzes the reduction of dTDP-6-deoxy-L-lyxo-4-hexulose to yield dTDP-L-rhamnose.</text>
</comment>
<keyword evidence="9" id="KW-1185">Reference proteome</keyword>
<dbReference type="InterPro" id="IPR029903">
    <property type="entry name" value="RmlD-like-bd"/>
</dbReference>
<feature type="domain" description="RmlD-like substrate binding" evidence="7">
    <location>
        <begin position="11"/>
        <end position="297"/>
    </location>
</feature>